<accession>A0A8J3LER4</accession>
<dbReference type="EMBL" id="BONI01000131">
    <property type="protein sequence ID" value="GIG11370.1"/>
    <property type="molecule type" value="Genomic_DNA"/>
</dbReference>
<proteinExistence type="predicted"/>
<feature type="domain" description="DUF3291" evidence="1">
    <location>
        <begin position="3"/>
        <end position="140"/>
    </location>
</feature>
<evidence type="ECO:0000313" key="2">
    <source>
        <dbReference type="EMBL" id="GIG11370.1"/>
    </source>
</evidence>
<comment type="caution">
    <text evidence="2">The sequence shown here is derived from an EMBL/GenBank/DDBJ whole genome shotgun (WGS) entry which is preliminary data.</text>
</comment>
<dbReference type="AlphaFoldDB" id="A0A8J3LER4"/>
<keyword evidence="3" id="KW-1185">Reference proteome</keyword>
<dbReference type="InterPro" id="IPR011008">
    <property type="entry name" value="Dimeric_a/b-barrel"/>
</dbReference>
<sequence>MYIAQFNISKERYPLEHPAMQDFVDRLGEVNAVADEWEGFVWRLHDDTGNATAIRTFDDPTIIFNLSVWKSVATLKDFVYQSRHVEVLKKRRTWFEHWDKPSYVLWWVEESARPSLEEAKARLRHIQDNGPSAHAFDFDHVPDTASIDG</sequence>
<gene>
    <name evidence="2" type="ORF">Cco03nite_80700</name>
</gene>
<name>A0A8J3LER4_9ACTN</name>
<dbReference type="InterPro" id="IPR021708">
    <property type="entry name" value="DUF3291"/>
</dbReference>
<organism evidence="2 3">
    <name type="scientific">Catellatospora coxensis</name>
    <dbReference type="NCBI Taxonomy" id="310354"/>
    <lineage>
        <taxon>Bacteria</taxon>
        <taxon>Bacillati</taxon>
        <taxon>Actinomycetota</taxon>
        <taxon>Actinomycetes</taxon>
        <taxon>Micromonosporales</taxon>
        <taxon>Micromonosporaceae</taxon>
        <taxon>Catellatospora</taxon>
    </lineage>
</organism>
<protein>
    <recommendedName>
        <fullName evidence="1">DUF3291 domain-containing protein</fullName>
    </recommendedName>
</protein>
<dbReference type="Proteomes" id="UP000630887">
    <property type="component" value="Unassembled WGS sequence"/>
</dbReference>
<evidence type="ECO:0000259" key="1">
    <source>
        <dbReference type="Pfam" id="PF11695"/>
    </source>
</evidence>
<evidence type="ECO:0000313" key="3">
    <source>
        <dbReference type="Proteomes" id="UP000630887"/>
    </source>
</evidence>
<reference evidence="2 3" key="1">
    <citation type="submission" date="2021-01" db="EMBL/GenBank/DDBJ databases">
        <title>Whole genome shotgun sequence of Catellatospora coxensis NBRC 107359.</title>
        <authorList>
            <person name="Komaki H."/>
            <person name="Tamura T."/>
        </authorList>
    </citation>
    <scope>NUCLEOTIDE SEQUENCE [LARGE SCALE GENOMIC DNA]</scope>
    <source>
        <strain evidence="2 3">NBRC 107359</strain>
    </source>
</reference>
<dbReference type="RefSeq" id="WP_203699322.1">
    <property type="nucleotide sequence ID" value="NZ_BAAALC010000066.1"/>
</dbReference>
<dbReference type="Pfam" id="PF11695">
    <property type="entry name" value="DUF3291"/>
    <property type="match status" value="1"/>
</dbReference>
<dbReference type="SUPFAM" id="SSF54909">
    <property type="entry name" value="Dimeric alpha+beta barrel"/>
    <property type="match status" value="1"/>
</dbReference>